<dbReference type="SUPFAM" id="SSF51735">
    <property type="entry name" value="NAD(P)-binding Rossmann-fold domains"/>
    <property type="match status" value="1"/>
</dbReference>
<name>A0AAD6HUA1_9EURO</name>
<dbReference type="GO" id="GO:0005777">
    <property type="term" value="C:peroxisome"/>
    <property type="evidence" value="ECO:0007669"/>
    <property type="project" value="TreeGrafter"/>
</dbReference>
<dbReference type="PANTHER" id="PTHR11011">
    <property type="entry name" value="MALE STERILITY PROTEIN 2-RELATED"/>
    <property type="match status" value="1"/>
</dbReference>
<dbReference type="AlphaFoldDB" id="A0AAD6HUA1"/>
<organism evidence="3 4">
    <name type="scientific">Penicillium malachiteum</name>
    <dbReference type="NCBI Taxonomy" id="1324776"/>
    <lineage>
        <taxon>Eukaryota</taxon>
        <taxon>Fungi</taxon>
        <taxon>Dikarya</taxon>
        <taxon>Ascomycota</taxon>
        <taxon>Pezizomycotina</taxon>
        <taxon>Eurotiomycetes</taxon>
        <taxon>Eurotiomycetidae</taxon>
        <taxon>Eurotiales</taxon>
        <taxon>Aspergillaceae</taxon>
        <taxon>Penicillium</taxon>
    </lineage>
</organism>
<dbReference type="InterPro" id="IPR026055">
    <property type="entry name" value="FAR"/>
</dbReference>
<sequence length="253" mass="28628">MWEYYDNRSILVTGGSGFLGTAIVHRLLTTTSVSRIYLVCRGGTEKLLSKWKEWLPDSTVDELHCPNRLVVLDGDILLPNVGLSQSELDVTRRDVSVIIHGASSINLGSRTSGCVHAVSGVRSRLKFASWLQSLQKLRQIPWEIQTTWTKGDWKSTDQHAISQLYAIGGASFAFSEDKTIEMCDNLTEKERQGMQLWTQISTIHHLLNHAAGIRYAMDEFSRRSWMAWLITSLFYSDFGKTSMAPHLSNMYEP</sequence>
<comment type="function">
    <text evidence="1">Catalyzes the reduction of fatty acyl-CoA to fatty alcohols.</text>
</comment>
<keyword evidence="4" id="KW-1185">Reference proteome</keyword>
<evidence type="ECO:0000313" key="4">
    <source>
        <dbReference type="Proteomes" id="UP001215712"/>
    </source>
</evidence>
<dbReference type="Pfam" id="PF07993">
    <property type="entry name" value="NAD_binding_4"/>
    <property type="match status" value="1"/>
</dbReference>
<dbReference type="EMBL" id="JAQJAN010000002">
    <property type="protein sequence ID" value="KAJ5738191.1"/>
    <property type="molecule type" value="Genomic_DNA"/>
</dbReference>
<dbReference type="GO" id="GO:0035336">
    <property type="term" value="P:long-chain fatty-acyl-CoA metabolic process"/>
    <property type="evidence" value="ECO:0007669"/>
    <property type="project" value="TreeGrafter"/>
</dbReference>
<dbReference type="GO" id="GO:0102965">
    <property type="term" value="F:alcohol-forming long-chain fatty acyl-CoA reductase activity"/>
    <property type="evidence" value="ECO:0007669"/>
    <property type="project" value="UniProtKB-EC"/>
</dbReference>
<dbReference type="Gene3D" id="3.40.50.720">
    <property type="entry name" value="NAD(P)-binding Rossmann-like Domain"/>
    <property type="match status" value="1"/>
</dbReference>
<evidence type="ECO:0000259" key="2">
    <source>
        <dbReference type="Pfam" id="PF07993"/>
    </source>
</evidence>
<feature type="domain" description="Thioester reductase (TE)" evidence="2">
    <location>
        <begin position="12"/>
        <end position="137"/>
    </location>
</feature>
<keyword evidence="1" id="KW-0444">Lipid biosynthesis</keyword>
<comment type="similarity">
    <text evidence="1">Belongs to the fatty acyl-CoA reductase family.</text>
</comment>
<gene>
    <name evidence="3" type="ORF">N7493_001346</name>
</gene>
<protein>
    <recommendedName>
        <fullName evidence="1">Fatty acyl-CoA reductase</fullName>
        <ecNumber evidence="1">1.2.1.84</ecNumber>
    </recommendedName>
</protein>
<reference evidence="3" key="2">
    <citation type="submission" date="2023-01" db="EMBL/GenBank/DDBJ databases">
        <authorList>
            <person name="Petersen C."/>
        </authorList>
    </citation>
    <scope>NUCLEOTIDE SEQUENCE</scope>
    <source>
        <strain evidence="3">IBT 17514</strain>
    </source>
</reference>
<keyword evidence="1" id="KW-0560">Oxidoreductase</keyword>
<keyword evidence="1" id="KW-0443">Lipid metabolism</keyword>
<reference evidence="3" key="1">
    <citation type="journal article" date="2023" name="IMA Fungus">
        <title>Comparative genomic study of the Penicillium genus elucidates a diverse pangenome and 15 lateral gene transfer events.</title>
        <authorList>
            <person name="Petersen C."/>
            <person name="Sorensen T."/>
            <person name="Nielsen M.R."/>
            <person name="Sondergaard T.E."/>
            <person name="Sorensen J.L."/>
            <person name="Fitzpatrick D.A."/>
            <person name="Frisvad J.C."/>
            <person name="Nielsen K.L."/>
        </authorList>
    </citation>
    <scope>NUCLEOTIDE SEQUENCE</scope>
    <source>
        <strain evidence="3">IBT 17514</strain>
    </source>
</reference>
<comment type="caution">
    <text evidence="3">The sequence shown here is derived from an EMBL/GenBank/DDBJ whole genome shotgun (WGS) entry which is preliminary data.</text>
</comment>
<evidence type="ECO:0000256" key="1">
    <source>
        <dbReference type="RuleBase" id="RU363097"/>
    </source>
</evidence>
<dbReference type="PANTHER" id="PTHR11011:SF45">
    <property type="entry name" value="FATTY ACYL-COA REDUCTASE CG8306-RELATED"/>
    <property type="match status" value="1"/>
</dbReference>
<proteinExistence type="inferred from homology"/>
<dbReference type="InterPro" id="IPR036291">
    <property type="entry name" value="NAD(P)-bd_dom_sf"/>
</dbReference>
<dbReference type="GO" id="GO:0080019">
    <property type="term" value="F:alcohol-forming very long-chain fatty acyl-CoA reductase activity"/>
    <property type="evidence" value="ECO:0007669"/>
    <property type="project" value="InterPro"/>
</dbReference>
<accession>A0AAD6HUA1</accession>
<dbReference type="EC" id="1.2.1.84" evidence="1"/>
<keyword evidence="1" id="KW-0521">NADP</keyword>
<comment type="catalytic activity">
    <reaction evidence="1">
        <text>a long-chain fatty acyl-CoA + 2 NADPH + 2 H(+) = a long-chain primary fatty alcohol + 2 NADP(+) + CoA</text>
        <dbReference type="Rhea" id="RHEA:52716"/>
        <dbReference type="ChEBI" id="CHEBI:15378"/>
        <dbReference type="ChEBI" id="CHEBI:57287"/>
        <dbReference type="ChEBI" id="CHEBI:57783"/>
        <dbReference type="ChEBI" id="CHEBI:58349"/>
        <dbReference type="ChEBI" id="CHEBI:77396"/>
        <dbReference type="ChEBI" id="CHEBI:83139"/>
        <dbReference type="EC" id="1.2.1.84"/>
    </reaction>
</comment>
<evidence type="ECO:0000313" key="3">
    <source>
        <dbReference type="EMBL" id="KAJ5738191.1"/>
    </source>
</evidence>
<dbReference type="InterPro" id="IPR013120">
    <property type="entry name" value="FAR_NAD-bd"/>
</dbReference>
<dbReference type="Proteomes" id="UP001215712">
    <property type="component" value="Unassembled WGS sequence"/>
</dbReference>